<dbReference type="CDD" id="cd05907">
    <property type="entry name" value="VL_LC_FACS_like"/>
    <property type="match status" value="1"/>
</dbReference>
<dbReference type="SUPFAM" id="SSF56801">
    <property type="entry name" value="Acetyl-CoA synthetase-like"/>
    <property type="match status" value="1"/>
</dbReference>
<evidence type="ECO:0000256" key="3">
    <source>
        <dbReference type="ARBA" id="ARBA00022832"/>
    </source>
</evidence>
<dbReference type="InterPro" id="IPR000873">
    <property type="entry name" value="AMP-dep_synth/lig_dom"/>
</dbReference>
<dbReference type="Gene3D" id="3.40.50.12780">
    <property type="entry name" value="N-terminal domain of ligase-like"/>
    <property type="match status" value="1"/>
</dbReference>
<evidence type="ECO:0000313" key="9">
    <source>
        <dbReference type="Proteomes" id="UP000763557"/>
    </source>
</evidence>
<sequence length="607" mass="65309">MGTADDVERAIEGQTVATFLRRNATEFGDKPALSKGWGPAEVTTLTWAQLREQIAALAHGLAELGLAKGDRMLIMSTRRPEHWISDLGASHVGAISCTTYDTLSTEQIAFVARHSAAPVVVIEGAEQIDRWSAALPRLSALRKIVVIDESAVPEGDARFVSYREVYEKGAAKHAADPSIFEQLTDAIEPEQPACIIYTSGTTGDPKGVVVSHRNVLYQAAAADVVHPLPMHGKSVAYLPLAHIAERILGIYLPIYKAGHVTAVPDHTQLIPALHGVRPFGLFGVPRVWEKMAAALQGGLAAMPEEQRAAVQTARDAALEVWQLGSEGKPVPEDLAARAKALDEKALLPIRTMLGLDQMTRGNSGAAPIPVSVLDFLAGIGIRVLEVWGLSETTGAATQNIPTSYRVGSVGRALPGVEVKVGDDDELLVRGPIVFTGYLQEDGSIKPDVDADGWYATGDVGRIDEDGFVYITDRKKELIITSGGKNIAPAKVEGLLRAHPLISQAVAIGDMRPYVTALIVLDDEAAPQWAQARGIPTDNLAGQPAVLEEIEKLVQQANSVLAQPEQIKKYKVLTQTWTPESGEVTPTLKLKRRVIGDRYAEAIESLYH</sequence>
<keyword evidence="9" id="KW-1185">Reference proteome</keyword>
<dbReference type="PANTHER" id="PTHR43272">
    <property type="entry name" value="LONG-CHAIN-FATTY-ACID--COA LIGASE"/>
    <property type="match status" value="1"/>
</dbReference>
<dbReference type="InterPro" id="IPR045851">
    <property type="entry name" value="AMP-bd_C_sf"/>
</dbReference>
<gene>
    <name evidence="8" type="ORF">GC106_75350</name>
</gene>
<dbReference type="PANTHER" id="PTHR43272:SF32">
    <property type="entry name" value="AMP-DEPENDENT SYNTHETASE_LIGASE DOMAIN-CONTAINING PROTEIN"/>
    <property type="match status" value="1"/>
</dbReference>
<evidence type="ECO:0000256" key="4">
    <source>
        <dbReference type="ARBA" id="ARBA00023098"/>
    </source>
</evidence>
<protein>
    <recommendedName>
        <fullName evidence="6">Acyl-CoA synthetase</fullName>
    </recommendedName>
</protein>
<comment type="catalytic activity">
    <reaction evidence="5">
        <text>a long-chain fatty acid + ATP + CoA = a long-chain fatty acyl-CoA + AMP + diphosphate</text>
        <dbReference type="Rhea" id="RHEA:15421"/>
        <dbReference type="ChEBI" id="CHEBI:30616"/>
        <dbReference type="ChEBI" id="CHEBI:33019"/>
        <dbReference type="ChEBI" id="CHEBI:57287"/>
        <dbReference type="ChEBI" id="CHEBI:57560"/>
        <dbReference type="ChEBI" id="CHEBI:83139"/>
        <dbReference type="ChEBI" id="CHEBI:456215"/>
        <dbReference type="EC" id="6.2.1.3"/>
    </reaction>
    <physiologicalReaction direction="left-to-right" evidence="5">
        <dbReference type="Rhea" id="RHEA:15422"/>
    </physiologicalReaction>
</comment>
<name>A0ABX2FFW8_9PSEU</name>
<dbReference type="Gene3D" id="3.30.300.30">
    <property type="match status" value="1"/>
</dbReference>
<keyword evidence="3" id="KW-0276">Fatty acid metabolism</keyword>
<comment type="caution">
    <text evidence="8">The sequence shown here is derived from an EMBL/GenBank/DDBJ whole genome shotgun (WGS) entry which is preliminary data.</text>
</comment>
<proteinExistence type="inferred from homology"/>
<dbReference type="RefSeq" id="WP_173141374.1">
    <property type="nucleotide sequence ID" value="NZ_CBCSGW010000035.1"/>
</dbReference>
<evidence type="ECO:0000313" key="8">
    <source>
        <dbReference type="EMBL" id="NRN70270.1"/>
    </source>
</evidence>
<dbReference type="InterPro" id="IPR042099">
    <property type="entry name" value="ANL_N_sf"/>
</dbReference>
<evidence type="ECO:0000259" key="7">
    <source>
        <dbReference type="Pfam" id="PF00501"/>
    </source>
</evidence>
<feature type="domain" description="AMP-dependent synthetase/ligase" evidence="7">
    <location>
        <begin position="20"/>
        <end position="438"/>
    </location>
</feature>
<dbReference type="Pfam" id="PF23562">
    <property type="entry name" value="AMP-binding_C_3"/>
    <property type="match status" value="1"/>
</dbReference>
<dbReference type="Proteomes" id="UP000763557">
    <property type="component" value="Unassembled WGS sequence"/>
</dbReference>
<evidence type="ECO:0000256" key="2">
    <source>
        <dbReference type="ARBA" id="ARBA00022598"/>
    </source>
</evidence>
<evidence type="ECO:0000256" key="5">
    <source>
        <dbReference type="ARBA" id="ARBA00024484"/>
    </source>
</evidence>
<organism evidence="8 9">
    <name type="scientific">Kibdelosporangium persicum</name>
    <dbReference type="NCBI Taxonomy" id="2698649"/>
    <lineage>
        <taxon>Bacteria</taxon>
        <taxon>Bacillati</taxon>
        <taxon>Actinomycetota</taxon>
        <taxon>Actinomycetes</taxon>
        <taxon>Pseudonocardiales</taxon>
        <taxon>Pseudonocardiaceae</taxon>
        <taxon>Kibdelosporangium</taxon>
    </lineage>
</organism>
<comment type="similarity">
    <text evidence="1">Belongs to the ATP-dependent AMP-binding enzyme family.</text>
</comment>
<keyword evidence="2" id="KW-0436">Ligase</keyword>
<reference evidence="8 9" key="1">
    <citation type="submission" date="2020-01" db="EMBL/GenBank/DDBJ databases">
        <title>Kibdelosporangium persica a novel Actinomycetes from a hot desert in Iran.</title>
        <authorList>
            <person name="Safaei N."/>
            <person name="Zaburannyi N."/>
            <person name="Mueller R."/>
            <person name="Wink J."/>
        </authorList>
    </citation>
    <scope>NUCLEOTIDE SEQUENCE [LARGE SCALE GENOMIC DNA]</scope>
    <source>
        <strain evidence="8 9">4NS15</strain>
    </source>
</reference>
<dbReference type="EMBL" id="JAAATY010000036">
    <property type="protein sequence ID" value="NRN70270.1"/>
    <property type="molecule type" value="Genomic_DNA"/>
</dbReference>
<dbReference type="InterPro" id="IPR020845">
    <property type="entry name" value="AMP-binding_CS"/>
</dbReference>
<dbReference type="PROSITE" id="PS00455">
    <property type="entry name" value="AMP_BINDING"/>
    <property type="match status" value="1"/>
</dbReference>
<evidence type="ECO:0000256" key="1">
    <source>
        <dbReference type="ARBA" id="ARBA00006432"/>
    </source>
</evidence>
<keyword evidence="4" id="KW-0443">Lipid metabolism</keyword>
<accession>A0ABX2FFW8</accession>
<dbReference type="Pfam" id="PF00501">
    <property type="entry name" value="AMP-binding"/>
    <property type="match status" value="1"/>
</dbReference>
<evidence type="ECO:0000256" key="6">
    <source>
        <dbReference type="ARBA" id="ARBA00032875"/>
    </source>
</evidence>